<evidence type="ECO:0000259" key="2">
    <source>
        <dbReference type="PROSITE" id="PS51746"/>
    </source>
</evidence>
<dbReference type="InterPro" id="IPR001932">
    <property type="entry name" value="PPM-type_phosphatase-like_dom"/>
</dbReference>
<keyword evidence="4" id="KW-1185">Reference proteome</keyword>
<gene>
    <name evidence="3" type="ORF">FHS16_002743</name>
</gene>
<sequence>MSGIWWGSMVIGIGVLAAAALAIHRHVRRQRRMYVKDTLENKPAEEGDSFLFGSIQVQLGFAQHIGEREEQQDAYCYSELEDSAEIKKQGVLAVLADGMGGYEMGKEAGQLASQTMLDEYRSQVAKLGVPGALAGALHTANKEVYELALAHGLEWSVGTTLIAVVIQEGRLYWISAGDSRIYLYRSGSLIPLTKDHVYGNWLQERVQAGELTQEEADTHPERHLLTSYLGIPIVTELDANELPLRVIAGDLVILCSDGLNEDLTEELLEEAMRLPPSEASAFIIAHVCAQKRPYQDNATIVVLGCY</sequence>
<keyword evidence="3" id="KW-0378">Hydrolase</keyword>
<dbReference type="RefSeq" id="WP_183562858.1">
    <property type="nucleotide sequence ID" value="NZ_CBCSLB010000006.1"/>
</dbReference>
<dbReference type="SUPFAM" id="SSF81606">
    <property type="entry name" value="PP2C-like"/>
    <property type="match status" value="1"/>
</dbReference>
<dbReference type="InterPro" id="IPR015655">
    <property type="entry name" value="PP2C"/>
</dbReference>
<feature type="domain" description="PPM-type phosphatase" evidence="2">
    <location>
        <begin position="58"/>
        <end position="305"/>
    </location>
</feature>
<proteinExistence type="predicted"/>
<evidence type="ECO:0000313" key="3">
    <source>
        <dbReference type="EMBL" id="MBB3152686.1"/>
    </source>
</evidence>
<dbReference type="Pfam" id="PF13672">
    <property type="entry name" value="PP2C_2"/>
    <property type="match status" value="1"/>
</dbReference>
<reference evidence="3 4" key="1">
    <citation type="submission" date="2020-08" db="EMBL/GenBank/DDBJ databases">
        <title>Genomic Encyclopedia of Type Strains, Phase III (KMG-III): the genomes of soil and plant-associated and newly described type strains.</title>
        <authorList>
            <person name="Whitman W."/>
        </authorList>
    </citation>
    <scope>NUCLEOTIDE SEQUENCE [LARGE SCALE GENOMIC DNA]</scope>
    <source>
        <strain evidence="3 4">CECT 8234</strain>
    </source>
</reference>
<keyword evidence="1" id="KW-0472">Membrane</keyword>
<dbReference type="PANTHER" id="PTHR47992">
    <property type="entry name" value="PROTEIN PHOSPHATASE"/>
    <property type="match status" value="1"/>
</dbReference>
<keyword evidence="1" id="KW-0812">Transmembrane</keyword>
<comment type="caution">
    <text evidence="3">The sequence shown here is derived from an EMBL/GenBank/DDBJ whole genome shotgun (WGS) entry which is preliminary data.</text>
</comment>
<dbReference type="GO" id="GO:0004722">
    <property type="term" value="F:protein serine/threonine phosphatase activity"/>
    <property type="evidence" value="ECO:0007669"/>
    <property type="project" value="UniProtKB-EC"/>
</dbReference>
<evidence type="ECO:0000256" key="1">
    <source>
        <dbReference type="SAM" id="Phobius"/>
    </source>
</evidence>
<name>A0A7W5C7Q7_9BACL</name>
<dbReference type="InterPro" id="IPR036457">
    <property type="entry name" value="PPM-type-like_dom_sf"/>
</dbReference>
<organism evidence="3 4">
    <name type="scientific">Paenibacillus endophyticus</name>
    <dbReference type="NCBI Taxonomy" id="1294268"/>
    <lineage>
        <taxon>Bacteria</taxon>
        <taxon>Bacillati</taxon>
        <taxon>Bacillota</taxon>
        <taxon>Bacilli</taxon>
        <taxon>Bacillales</taxon>
        <taxon>Paenibacillaceae</taxon>
        <taxon>Paenibacillus</taxon>
    </lineage>
</organism>
<dbReference type="CDD" id="cd00143">
    <property type="entry name" value="PP2Cc"/>
    <property type="match status" value="1"/>
</dbReference>
<protein>
    <submittedName>
        <fullName evidence="3">Protein phosphatase</fullName>
        <ecNumber evidence="3">3.1.3.16</ecNumber>
    </submittedName>
</protein>
<dbReference type="Proteomes" id="UP000518605">
    <property type="component" value="Unassembled WGS sequence"/>
</dbReference>
<dbReference type="SMART" id="SM00331">
    <property type="entry name" value="PP2C_SIG"/>
    <property type="match status" value="1"/>
</dbReference>
<feature type="transmembrane region" description="Helical" evidence="1">
    <location>
        <begin position="6"/>
        <end position="23"/>
    </location>
</feature>
<dbReference type="SMART" id="SM00332">
    <property type="entry name" value="PP2Cc"/>
    <property type="match status" value="1"/>
</dbReference>
<dbReference type="EMBL" id="JACHXW010000007">
    <property type="protein sequence ID" value="MBB3152686.1"/>
    <property type="molecule type" value="Genomic_DNA"/>
</dbReference>
<dbReference type="EC" id="3.1.3.16" evidence="3"/>
<dbReference type="Gene3D" id="3.60.40.10">
    <property type="entry name" value="PPM-type phosphatase domain"/>
    <property type="match status" value="1"/>
</dbReference>
<keyword evidence="1" id="KW-1133">Transmembrane helix</keyword>
<evidence type="ECO:0000313" key="4">
    <source>
        <dbReference type="Proteomes" id="UP000518605"/>
    </source>
</evidence>
<accession>A0A7W5C7Q7</accession>
<dbReference type="AlphaFoldDB" id="A0A7W5C7Q7"/>
<dbReference type="PROSITE" id="PS51746">
    <property type="entry name" value="PPM_2"/>
    <property type="match status" value="1"/>
</dbReference>